<gene>
    <name evidence="3" type="ORF">GCM10017584_09700</name>
</gene>
<reference evidence="3" key="1">
    <citation type="journal article" date="2014" name="Int. J. Syst. Evol. Microbiol.">
        <title>Complete genome sequence of Corynebacterium casei LMG S-19264T (=DSM 44701T), isolated from a smear-ripened cheese.</title>
        <authorList>
            <consortium name="US DOE Joint Genome Institute (JGI-PGF)"/>
            <person name="Walter F."/>
            <person name="Albersmeier A."/>
            <person name="Kalinowski J."/>
            <person name="Ruckert C."/>
        </authorList>
    </citation>
    <scope>NUCLEOTIDE SEQUENCE</scope>
    <source>
        <strain evidence="3">VKM Ac-1401</strain>
    </source>
</reference>
<dbReference type="InterPro" id="IPR018357">
    <property type="entry name" value="Hexapep_transf_CS"/>
</dbReference>
<dbReference type="Proteomes" id="UP001142372">
    <property type="component" value="Unassembled WGS sequence"/>
</dbReference>
<accession>A0A9W6H7I7</accession>
<evidence type="ECO:0008006" key="5">
    <source>
        <dbReference type="Google" id="ProtNLM"/>
    </source>
</evidence>
<sequence>MSLRGRLRRYTELARGVLRGHPGARIGSGVRLGGPGVYALERGCAVRKGARVWVGAGATLRLARGSAIGARSIVNVESGVILGAGTQVSWDAQILDTDFHRITAPDGTVRQHTAPIVIGEHVLIGTGALILKGVSLGDGAVVAAGSVVTRSVPPGVIVAGNPAAPVGESADWT</sequence>
<evidence type="ECO:0000256" key="2">
    <source>
        <dbReference type="ARBA" id="ARBA00022737"/>
    </source>
</evidence>
<dbReference type="RefSeq" id="WP_271176077.1">
    <property type="nucleotide sequence ID" value="NZ_BAAAJO010000001.1"/>
</dbReference>
<dbReference type="AlphaFoldDB" id="A0A9W6H7I7"/>
<evidence type="ECO:0000256" key="1">
    <source>
        <dbReference type="ARBA" id="ARBA00022679"/>
    </source>
</evidence>
<keyword evidence="4" id="KW-1185">Reference proteome</keyword>
<dbReference type="PANTHER" id="PTHR43300">
    <property type="entry name" value="ACETYLTRANSFERASE"/>
    <property type="match status" value="1"/>
</dbReference>
<dbReference type="InterPro" id="IPR001451">
    <property type="entry name" value="Hexapep"/>
</dbReference>
<organism evidence="3 4">
    <name type="scientific">Leifsonia poae</name>
    <dbReference type="NCBI Taxonomy" id="110933"/>
    <lineage>
        <taxon>Bacteria</taxon>
        <taxon>Bacillati</taxon>
        <taxon>Actinomycetota</taxon>
        <taxon>Actinomycetes</taxon>
        <taxon>Micrococcales</taxon>
        <taxon>Microbacteriaceae</taxon>
        <taxon>Leifsonia</taxon>
    </lineage>
</organism>
<evidence type="ECO:0000313" key="3">
    <source>
        <dbReference type="EMBL" id="GLJ75396.1"/>
    </source>
</evidence>
<dbReference type="InterPro" id="IPR050179">
    <property type="entry name" value="Trans_hexapeptide_repeat"/>
</dbReference>
<dbReference type="InterPro" id="IPR011004">
    <property type="entry name" value="Trimer_LpxA-like_sf"/>
</dbReference>
<reference evidence="3" key="2">
    <citation type="submission" date="2023-01" db="EMBL/GenBank/DDBJ databases">
        <authorList>
            <person name="Sun Q."/>
            <person name="Evtushenko L."/>
        </authorList>
    </citation>
    <scope>NUCLEOTIDE SEQUENCE</scope>
    <source>
        <strain evidence="3">VKM Ac-1401</strain>
    </source>
</reference>
<dbReference type="Pfam" id="PF14602">
    <property type="entry name" value="Hexapep_2"/>
    <property type="match status" value="1"/>
</dbReference>
<evidence type="ECO:0000313" key="4">
    <source>
        <dbReference type="Proteomes" id="UP001142372"/>
    </source>
</evidence>
<dbReference type="PANTHER" id="PTHR43300:SF11">
    <property type="entry name" value="ACETYLTRANSFERASE RV3034C-RELATED"/>
    <property type="match status" value="1"/>
</dbReference>
<dbReference type="EMBL" id="BSEN01000003">
    <property type="protein sequence ID" value="GLJ75396.1"/>
    <property type="molecule type" value="Genomic_DNA"/>
</dbReference>
<dbReference type="PROSITE" id="PS00101">
    <property type="entry name" value="HEXAPEP_TRANSFERASES"/>
    <property type="match status" value="1"/>
</dbReference>
<keyword evidence="2" id="KW-0677">Repeat</keyword>
<dbReference type="GO" id="GO:0016740">
    <property type="term" value="F:transferase activity"/>
    <property type="evidence" value="ECO:0007669"/>
    <property type="project" value="UniProtKB-KW"/>
</dbReference>
<dbReference type="Gene3D" id="2.160.10.10">
    <property type="entry name" value="Hexapeptide repeat proteins"/>
    <property type="match status" value="1"/>
</dbReference>
<proteinExistence type="predicted"/>
<keyword evidence="1" id="KW-0808">Transferase</keyword>
<dbReference type="SUPFAM" id="SSF51161">
    <property type="entry name" value="Trimeric LpxA-like enzymes"/>
    <property type="match status" value="1"/>
</dbReference>
<dbReference type="CDD" id="cd04647">
    <property type="entry name" value="LbH_MAT_like"/>
    <property type="match status" value="1"/>
</dbReference>
<name>A0A9W6H7I7_9MICO</name>
<comment type="caution">
    <text evidence="3">The sequence shown here is derived from an EMBL/GenBank/DDBJ whole genome shotgun (WGS) entry which is preliminary data.</text>
</comment>
<protein>
    <recommendedName>
        <fullName evidence="5">Acyltransferase</fullName>
    </recommendedName>
</protein>